<evidence type="ECO:0000313" key="1">
    <source>
        <dbReference type="EMBL" id="CDM38425.1"/>
    </source>
</evidence>
<sequence>MDIDRLNKLEIIDPHPLPPWRKEAFAEIELEPDRDTARERAASAKDTSDIVVYSDASGREGHLGAAIVTLNDNDQVTDSQQVQVGSIER</sequence>
<organism evidence="1 2">
    <name type="scientific">Penicillium roqueforti (strain FM164)</name>
    <dbReference type="NCBI Taxonomy" id="1365484"/>
    <lineage>
        <taxon>Eukaryota</taxon>
        <taxon>Fungi</taxon>
        <taxon>Dikarya</taxon>
        <taxon>Ascomycota</taxon>
        <taxon>Pezizomycotina</taxon>
        <taxon>Eurotiomycetes</taxon>
        <taxon>Eurotiomycetidae</taxon>
        <taxon>Eurotiales</taxon>
        <taxon>Aspergillaceae</taxon>
        <taxon>Penicillium</taxon>
    </lineage>
</organism>
<dbReference type="Proteomes" id="UP000030686">
    <property type="component" value="Unassembled WGS sequence"/>
</dbReference>
<dbReference type="STRING" id="1365484.W6QPT5"/>
<evidence type="ECO:0000313" key="2">
    <source>
        <dbReference type="Proteomes" id="UP000030686"/>
    </source>
</evidence>
<protein>
    <submittedName>
        <fullName evidence="1">Probable transposable element</fullName>
    </submittedName>
</protein>
<reference evidence="1" key="1">
    <citation type="journal article" date="2014" name="Nat. Commun.">
        <title>Multiple recent horizontal transfers of a large genomic region in cheese making fungi.</title>
        <authorList>
            <person name="Cheeseman K."/>
            <person name="Ropars J."/>
            <person name="Renault P."/>
            <person name="Dupont J."/>
            <person name="Gouzy J."/>
            <person name="Branca A."/>
            <person name="Abraham A.L."/>
            <person name="Ceppi M."/>
            <person name="Conseiller E."/>
            <person name="Debuchy R."/>
            <person name="Malagnac F."/>
            <person name="Goarin A."/>
            <person name="Silar P."/>
            <person name="Lacoste S."/>
            <person name="Sallet E."/>
            <person name="Bensimon A."/>
            <person name="Giraud T."/>
            <person name="Brygoo Y."/>
        </authorList>
    </citation>
    <scope>NUCLEOTIDE SEQUENCE [LARGE SCALE GENOMIC DNA]</scope>
    <source>
        <strain evidence="1">FM164</strain>
    </source>
</reference>
<dbReference type="AlphaFoldDB" id="W6QPT5"/>
<dbReference type="OMA" id="IIDPHPL"/>
<accession>W6QPT5</accession>
<proteinExistence type="predicted"/>
<keyword evidence="2" id="KW-1185">Reference proteome</keyword>
<name>W6QPT5_PENRF</name>
<gene>
    <name evidence="1" type="ORF">PROQFM164_S12g000034</name>
</gene>
<dbReference type="EMBL" id="HG792026">
    <property type="protein sequence ID" value="CDM38425.1"/>
    <property type="molecule type" value="Genomic_DNA"/>
</dbReference>
<dbReference type="OrthoDB" id="4364696at2759"/>